<accession>A0ABS2R596</accession>
<sequence>MYSGIDSHCGWKKAFRLTKVVRRQTFLSAGDVLHGTFTSPCEINFELQDYTFQHAKQQDRPGEHPTSRSILFICIYKSAVLRSRV</sequence>
<dbReference type="EMBL" id="JAFBFH010000009">
    <property type="protein sequence ID" value="MBM7714813.1"/>
    <property type="molecule type" value="Genomic_DNA"/>
</dbReference>
<keyword evidence="2" id="KW-1185">Reference proteome</keyword>
<evidence type="ECO:0000313" key="2">
    <source>
        <dbReference type="Proteomes" id="UP000823485"/>
    </source>
</evidence>
<organism evidence="1 2">
    <name type="scientific">Siminovitchia thermophila</name>
    <dbReference type="NCBI Taxonomy" id="1245522"/>
    <lineage>
        <taxon>Bacteria</taxon>
        <taxon>Bacillati</taxon>
        <taxon>Bacillota</taxon>
        <taxon>Bacilli</taxon>
        <taxon>Bacillales</taxon>
        <taxon>Bacillaceae</taxon>
        <taxon>Siminovitchia</taxon>
    </lineage>
</organism>
<name>A0ABS2R596_9BACI</name>
<dbReference type="Proteomes" id="UP000823485">
    <property type="component" value="Unassembled WGS sequence"/>
</dbReference>
<protein>
    <submittedName>
        <fullName evidence="1">Uncharacterized protein</fullName>
    </submittedName>
</protein>
<proteinExistence type="predicted"/>
<evidence type="ECO:0000313" key="1">
    <source>
        <dbReference type="EMBL" id="MBM7714813.1"/>
    </source>
</evidence>
<reference evidence="1 2" key="1">
    <citation type="submission" date="2021-01" db="EMBL/GenBank/DDBJ databases">
        <title>Genomic Encyclopedia of Type Strains, Phase IV (KMG-IV): sequencing the most valuable type-strain genomes for metagenomic binning, comparative biology and taxonomic classification.</title>
        <authorList>
            <person name="Goeker M."/>
        </authorList>
    </citation>
    <scope>NUCLEOTIDE SEQUENCE [LARGE SCALE GENOMIC DNA]</scope>
    <source>
        <strain evidence="1 2">DSM 105453</strain>
    </source>
</reference>
<comment type="caution">
    <text evidence="1">The sequence shown here is derived from an EMBL/GenBank/DDBJ whole genome shotgun (WGS) entry which is preliminary data.</text>
</comment>
<gene>
    <name evidence="1" type="ORF">JOC94_001785</name>
</gene>